<keyword evidence="5" id="KW-1185">Reference proteome</keyword>
<keyword evidence="3" id="KW-1133">Transmembrane helix</keyword>
<evidence type="ECO:0000256" key="2">
    <source>
        <dbReference type="SAM" id="MobiDB-lite"/>
    </source>
</evidence>
<dbReference type="Pfam" id="PF03401">
    <property type="entry name" value="TctC"/>
    <property type="match status" value="1"/>
</dbReference>
<comment type="similarity">
    <text evidence="1">Belongs to the UPF0065 (bug) family.</text>
</comment>
<dbReference type="PANTHER" id="PTHR42928:SF5">
    <property type="entry name" value="BLR1237 PROTEIN"/>
    <property type="match status" value="1"/>
</dbReference>
<dbReference type="Gene3D" id="3.40.190.150">
    <property type="entry name" value="Bordetella uptake gene, domain 1"/>
    <property type="match status" value="1"/>
</dbReference>
<dbReference type="AlphaFoldDB" id="A0A327MBN2"/>
<dbReference type="Proteomes" id="UP000249065">
    <property type="component" value="Unassembled WGS sequence"/>
</dbReference>
<name>A0A327MBN2_9PROT</name>
<sequence>MHRDVPAAAQQQVGGEEPADRAADDDGAPGCSRRHGWFLPRRGALSPGQQGSAASASGARAPGLRMGSVPGRTRLATGRTGAPHIALRTGHGSKCVAATRRIGARECVIPPAGSRLAGPDRRREELQRNTCRGCRMRALLVVLAVLTAHPVLAAWPERPVTLIVPFAAGASPDILGRMLAERLSTTWAQPVLVQNLPGASATIGVDRVAKAAPDGYTLGLTGDGAMVVRVSMDPPIPYDPRRDLSPISLLVRTRNLLVVQPGGPVHSVAELVALARARPGQLAYAHSGLGFSTHLGMEMLKQAAGVDITAIPYANEGQMLTDMAQGRVQVMIGSGPGLMRRIREGELRTIAVTSRDRAPLLPAVPTLAESGFPGFEAVAWFGLVAPAATPPSILRKVRDDAVAAMAASPMRERVEEFALVPVGTTPEEFASLIPAEIERMQRVLEPLGLRAR</sequence>
<feature type="compositionally biased region" description="Low complexity" evidence="2">
    <location>
        <begin position="43"/>
        <end position="65"/>
    </location>
</feature>
<dbReference type="SUPFAM" id="SSF53850">
    <property type="entry name" value="Periplasmic binding protein-like II"/>
    <property type="match status" value="1"/>
</dbReference>
<dbReference type="CDD" id="cd13578">
    <property type="entry name" value="PBP2_Bug27"/>
    <property type="match status" value="1"/>
</dbReference>
<evidence type="ECO:0000313" key="5">
    <source>
        <dbReference type="Proteomes" id="UP000249065"/>
    </source>
</evidence>
<feature type="transmembrane region" description="Helical" evidence="3">
    <location>
        <begin position="138"/>
        <end position="155"/>
    </location>
</feature>
<dbReference type="Gene3D" id="3.40.190.10">
    <property type="entry name" value="Periplasmic binding protein-like II"/>
    <property type="match status" value="1"/>
</dbReference>
<dbReference type="InterPro" id="IPR005064">
    <property type="entry name" value="BUG"/>
</dbReference>
<organism evidence="4 5">
    <name type="scientific">Roseicella frigidaeris</name>
    <dbReference type="NCBI Taxonomy" id="2230885"/>
    <lineage>
        <taxon>Bacteria</taxon>
        <taxon>Pseudomonadati</taxon>
        <taxon>Pseudomonadota</taxon>
        <taxon>Alphaproteobacteria</taxon>
        <taxon>Acetobacterales</taxon>
        <taxon>Roseomonadaceae</taxon>
        <taxon>Roseicella</taxon>
    </lineage>
</organism>
<reference evidence="5" key="1">
    <citation type="submission" date="2018-06" db="EMBL/GenBank/DDBJ databases">
        <authorList>
            <person name="Khan S.A."/>
        </authorList>
    </citation>
    <scope>NUCLEOTIDE SEQUENCE [LARGE SCALE GENOMIC DNA]</scope>
    <source>
        <strain evidence="5">DB-1506</strain>
    </source>
</reference>
<protein>
    <submittedName>
        <fullName evidence="4">Tripartite tricarboxylate transporter substrate binding protein</fullName>
    </submittedName>
</protein>
<dbReference type="PANTHER" id="PTHR42928">
    <property type="entry name" value="TRICARBOXYLATE-BINDING PROTEIN"/>
    <property type="match status" value="1"/>
</dbReference>
<evidence type="ECO:0000256" key="3">
    <source>
        <dbReference type="SAM" id="Phobius"/>
    </source>
</evidence>
<accession>A0A327MBN2</accession>
<evidence type="ECO:0000256" key="1">
    <source>
        <dbReference type="ARBA" id="ARBA00006987"/>
    </source>
</evidence>
<gene>
    <name evidence="4" type="ORF">DOO78_18470</name>
</gene>
<proteinExistence type="inferred from homology"/>
<keyword evidence="3" id="KW-0812">Transmembrane</keyword>
<dbReference type="EMBL" id="QLIX01000016">
    <property type="protein sequence ID" value="RAI57568.1"/>
    <property type="molecule type" value="Genomic_DNA"/>
</dbReference>
<comment type="caution">
    <text evidence="4">The sequence shown here is derived from an EMBL/GenBank/DDBJ whole genome shotgun (WGS) entry which is preliminary data.</text>
</comment>
<dbReference type="OrthoDB" id="8627412at2"/>
<keyword evidence="3" id="KW-0472">Membrane</keyword>
<dbReference type="InterPro" id="IPR042100">
    <property type="entry name" value="Bug_dom1"/>
</dbReference>
<evidence type="ECO:0000313" key="4">
    <source>
        <dbReference type="EMBL" id="RAI57568.1"/>
    </source>
</evidence>
<feature type="region of interest" description="Disordered" evidence="2">
    <location>
        <begin position="1"/>
        <end position="72"/>
    </location>
</feature>